<dbReference type="AlphaFoldDB" id="A0A2M7M1S2"/>
<name>A0A2M7M1S2_9BACT</name>
<dbReference type="InterPro" id="IPR008928">
    <property type="entry name" value="6-hairpin_glycosidase_sf"/>
</dbReference>
<proteinExistence type="predicted"/>
<dbReference type="InterPro" id="IPR012341">
    <property type="entry name" value="6hp_glycosidase-like_sf"/>
</dbReference>
<gene>
    <name evidence="1" type="ORF">COZ37_06935</name>
</gene>
<evidence type="ECO:0008006" key="3">
    <source>
        <dbReference type="Google" id="ProtNLM"/>
    </source>
</evidence>
<dbReference type="GO" id="GO:0005975">
    <property type="term" value="P:carbohydrate metabolic process"/>
    <property type="evidence" value="ECO:0007669"/>
    <property type="project" value="InterPro"/>
</dbReference>
<organism evidence="1 2">
    <name type="scientific">bacterium (Candidatus Ratteibacteria) CG_4_10_14_3_um_filter_41_18</name>
    <dbReference type="NCBI Taxonomy" id="2014287"/>
    <lineage>
        <taxon>Bacteria</taxon>
        <taxon>Candidatus Ratteibacteria</taxon>
    </lineage>
</organism>
<dbReference type="Gene3D" id="1.50.10.10">
    <property type="match status" value="1"/>
</dbReference>
<comment type="caution">
    <text evidence="1">The sequence shown here is derived from an EMBL/GenBank/DDBJ whole genome shotgun (WGS) entry which is preliminary data.</text>
</comment>
<dbReference type="SUPFAM" id="SSF48208">
    <property type="entry name" value="Six-hairpin glycosidases"/>
    <property type="match status" value="1"/>
</dbReference>
<protein>
    <recommendedName>
        <fullName evidence="3">Alpha-L-rhamnosidase six-hairpin glycosidase domain-containing protein</fullName>
    </recommendedName>
</protein>
<dbReference type="EMBL" id="PFJK01000297">
    <property type="protein sequence ID" value="PIX76618.1"/>
    <property type="molecule type" value="Genomic_DNA"/>
</dbReference>
<reference evidence="2" key="1">
    <citation type="submission" date="2017-09" db="EMBL/GenBank/DDBJ databases">
        <title>Depth-based differentiation of microbial function through sediment-hosted aquifers and enrichment of novel symbionts in the deep terrestrial subsurface.</title>
        <authorList>
            <person name="Probst A.J."/>
            <person name="Ladd B."/>
            <person name="Jarett J.K."/>
            <person name="Geller-Mcgrath D.E."/>
            <person name="Sieber C.M.K."/>
            <person name="Emerson J.B."/>
            <person name="Anantharaman K."/>
            <person name="Thomas B.C."/>
            <person name="Malmstrom R."/>
            <person name="Stieglmeier M."/>
            <person name="Klingl A."/>
            <person name="Woyke T."/>
            <person name="Ryan C.M."/>
            <person name="Banfield J.F."/>
        </authorList>
    </citation>
    <scope>NUCLEOTIDE SEQUENCE [LARGE SCALE GENOMIC DNA]</scope>
</reference>
<dbReference type="Proteomes" id="UP000229703">
    <property type="component" value="Unassembled WGS sequence"/>
</dbReference>
<accession>A0A2M7M1S2</accession>
<sequence length="429" mass="48542">MNIDEDKLSFLEELTRDVVGESRIFPEQELLEDVGVPVRKNTTGITLIRPGGRTCYPAFWIRDLAMDLESGLITVDELKGMLLLTAQSQRGAEPWHLDTKAVVPPFAIPDHILLNGEPVFFPGTYSSGPDQGGVQFGYQPPFDDNYYFIEMAYHYLQMSEDKSLFQIKVKGISLLERLHKAFSVPPSDKTTGIVVTTEKDRGVNFGFFDGVYQTGYLLFASLLRFRATLCMKTICERLGEINKAKQYHKEADKIKKSIPEVFATSSGWLNATTGICKQHDVWGTAYAIYISALEGNIRQKALSAINDAYRSGIMCYQGNVRQILTTANYSERSAWEKALSPINRYQNGAYWGTASGWVFCALYQADKESFSKMVNEYIDELTEGDYRKGKEYGSPWECFHPDGNWRQNSVYKTSVTLPFTSLKRIGLYD</sequence>
<evidence type="ECO:0000313" key="2">
    <source>
        <dbReference type="Proteomes" id="UP000229703"/>
    </source>
</evidence>
<evidence type="ECO:0000313" key="1">
    <source>
        <dbReference type="EMBL" id="PIX76618.1"/>
    </source>
</evidence>